<comment type="caution">
    <text evidence="1">The sequence shown here is derived from an EMBL/GenBank/DDBJ whole genome shotgun (WGS) entry which is preliminary data.</text>
</comment>
<name>X1G1T4_9ZZZZ</name>
<evidence type="ECO:0000313" key="1">
    <source>
        <dbReference type="EMBL" id="GAH38770.1"/>
    </source>
</evidence>
<accession>X1G1T4</accession>
<dbReference type="EMBL" id="BARU01006921">
    <property type="protein sequence ID" value="GAH38770.1"/>
    <property type="molecule type" value="Genomic_DNA"/>
</dbReference>
<organism evidence="1">
    <name type="scientific">marine sediment metagenome</name>
    <dbReference type="NCBI Taxonomy" id="412755"/>
    <lineage>
        <taxon>unclassified sequences</taxon>
        <taxon>metagenomes</taxon>
        <taxon>ecological metagenomes</taxon>
    </lineage>
</organism>
<proteinExistence type="predicted"/>
<protein>
    <submittedName>
        <fullName evidence="1">Uncharacterized protein</fullName>
    </submittedName>
</protein>
<feature type="non-terminal residue" evidence="1">
    <location>
        <position position="416"/>
    </location>
</feature>
<sequence length="416" mass="47154">MQNELSDWLDKVDNPVVADVGTFAMYGCENYDGLQVQDIGGKEGWINFAKKKGGYIFRPVYDPESDPYHYDGYIAVDGNKEQIDNENVPFIFETGSLQDDVSSCMVLFVKRGDRLTKKRMWEAILDRREVAVLDQGRMMGPQLYRNALQMLLLDRVFLEDYFGDRIDMEAVVKNYNLIVTLTNTYSHSVSGTLDITLPPELKLEGELSFSLTLPAQSTKNVKLKIRIGPDAMDKTNPIAVHFNWGSKKKSTLTMMDMPRVISVHQLLYGHAPGVNYPVTIHNFSRDSSFPVQLQVVKKDKSNEVVYKTTRICSANPGKFQDLSFELELPPGHYDVKVSTLGVENISQLGVGKPEGKPYVYEDDLNNDGINEYRMENDSVQVTLLATGARVIEYIVKKRNDNVLFKLWPKQAVDHKS</sequence>
<gene>
    <name evidence="1" type="ORF">S03H2_13641</name>
</gene>
<reference evidence="1" key="1">
    <citation type="journal article" date="2014" name="Front. Microbiol.">
        <title>High frequency of phylogenetically diverse reductive dehalogenase-homologous genes in deep subseafloor sedimentary metagenomes.</title>
        <authorList>
            <person name="Kawai M."/>
            <person name="Futagami T."/>
            <person name="Toyoda A."/>
            <person name="Takaki Y."/>
            <person name="Nishi S."/>
            <person name="Hori S."/>
            <person name="Arai W."/>
            <person name="Tsubouchi T."/>
            <person name="Morono Y."/>
            <person name="Uchiyama I."/>
            <person name="Ito T."/>
            <person name="Fujiyama A."/>
            <person name="Inagaki F."/>
            <person name="Takami H."/>
        </authorList>
    </citation>
    <scope>NUCLEOTIDE SEQUENCE</scope>
    <source>
        <strain evidence="1">Expedition CK06-06</strain>
    </source>
</reference>
<dbReference type="AlphaFoldDB" id="X1G1T4"/>